<dbReference type="AlphaFoldDB" id="A0A2X3E8Z0"/>
<keyword evidence="2" id="KW-0031">Aminopeptidase</keyword>
<reference evidence="2 3" key="1">
    <citation type="submission" date="2018-06" db="EMBL/GenBank/DDBJ databases">
        <authorList>
            <consortium name="Pathogen Informatics"/>
            <person name="Doyle S."/>
        </authorList>
    </citation>
    <scope>NUCLEOTIDE SEQUENCE [LARGE SCALE GENOMIC DNA]</scope>
    <source>
        <strain evidence="2 3">NCTC9128</strain>
    </source>
</reference>
<evidence type="ECO:0000259" key="1">
    <source>
        <dbReference type="Pfam" id="PF17432"/>
    </source>
</evidence>
<evidence type="ECO:0000313" key="2">
    <source>
        <dbReference type="EMBL" id="SQC38908.1"/>
    </source>
</evidence>
<organism evidence="2 3">
    <name type="scientific">Klebsiella pneumoniae</name>
    <dbReference type="NCBI Taxonomy" id="573"/>
    <lineage>
        <taxon>Bacteria</taxon>
        <taxon>Pseudomonadati</taxon>
        <taxon>Pseudomonadota</taxon>
        <taxon>Gammaproteobacteria</taxon>
        <taxon>Enterobacterales</taxon>
        <taxon>Enterobacteriaceae</taxon>
        <taxon>Klebsiella/Raoultella group</taxon>
        <taxon>Klebsiella</taxon>
        <taxon>Klebsiella pneumoniae complex</taxon>
    </lineage>
</organism>
<dbReference type="Gene3D" id="1.25.50.10">
    <property type="entry name" value="Peptidase M1, alanyl aminopeptidase, C-terminal domain"/>
    <property type="match status" value="1"/>
</dbReference>
<protein>
    <submittedName>
        <fullName evidence="2">Membrane alanine aminopeptidase N</fullName>
        <ecNumber evidence="2">3.4.11.2</ecNumber>
    </submittedName>
</protein>
<dbReference type="EC" id="3.4.11.2" evidence="2"/>
<name>A0A2X3E8Z0_KLEPN</name>
<keyword evidence="2" id="KW-0645">Protease</keyword>
<dbReference type="InterPro" id="IPR024601">
    <property type="entry name" value="Peptidase_M1_pepN_C"/>
</dbReference>
<feature type="domain" description="Peptidase M1 alanyl aminopeptidase C-terminal" evidence="1">
    <location>
        <begin position="11"/>
        <end position="91"/>
    </location>
</feature>
<proteinExistence type="predicted"/>
<dbReference type="Pfam" id="PF17432">
    <property type="entry name" value="DUF3458_C"/>
    <property type="match status" value="1"/>
</dbReference>
<dbReference type="EMBL" id="UAWN01000013">
    <property type="protein sequence ID" value="SQC38908.1"/>
    <property type="molecule type" value="Genomic_DNA"/>
</dbReference>
<accession>A0A2X3E8Z0</accession>
<sequence>MRRLIRRWPLRFLTLPSANEIARDVRDYRSESPSPPCAKRSPAPWANELADEFLAVYNANKLDSYRVEHADIGKRALRNTCLRYLAFANDAGR</sequence>
<dbReference type="InterPro" id="IPR037144">
    <property type="entry name" value="Peptidase_M1_pepN_C_sf"/>
</dbReference>
<gene>
    <name evidence="2" type="primary">pepN_3</name>
    <name evidence="2" type="ORF">NCTC9128_05051</name>
</gene>
<keyword evidence="2" id="KW-0378">Hydrolase</keyword>
<dbReference type="GO" id="GO:0016285">
    <property type="term" value="F:alanyl aminopeptidase activity"/>
    <property type="evidence" value="ECO:0007669"/>
    <property type="project" value="UniProtKB-EC"/>
</dbReference>
<dbReference type="Proteomes" id="UP000251088">
    <property type="component" value="Unassembled WGS sequence"/>
</dbReference>
<evidence type="ECO:0000313" key="3">
    <source>
        <dbReference type="Proteomes" id="UP000251088"/>
    </source>
</evidence>